<dbReference type="SUPFAM" id="SSF46934">
    <property type="entry name" value="UBA-like"/>
    <property type="match status" value="1"/>
</dbReference>
<feature type="domain" description="UBA" evidence="1">
    <location>
        <begin position="40"/>
        <end position="58"/>
    </location>
</feature>
<evidence type="ECO:0000313" key="2">
    <source>
        <dbReference type="EMBL" id="KAH9290414.1"/>
    </source>
</evidence>
<proteinExistence type="predicted"/>
<sequence>FIVDCLCGFNHYPCILGVHDAKGSKNGVPGSNGQRFRGHPPDETSISMIVDMGFPRSR</sequence>
<feature type="non-terminal residue" evidence="2">
    <location>
        <position position="58"/>
    </location>
</feature>
<organism evidence="2 3">
    <name type="scientific">Taxus chinensis</name>
    <name type="common">Chinese yew</name>
    <name type="synonym">Taxus wallichiana var. chinensis</name>
    <dbReference type="NCBI Taxonomy" id="29808"/>
    <lineage>
        <taxon>Eukaryota</taxon>
        <taxon>Viridiplantae</taxon>
        <taxon>Streptophyta</taxon>
        <taxon>Embryophyta</taxon>
        <taxon>Tracheophyta</taxon>
        <taxon>Spermatophyta</taxon>
        <taxon>Pinopsida</taxon>
        <taxon>Pinidae</taxon>
        <taxon>Conifers II</taxon>
        <taxon>Cupressales</taxon>
        <taxon>Taxaceae</taxon>
        <taxon>Taxus</taxon>
    </lineage>
</organism>
<dbReference type="AlphaFoldDB" id="A0AA38C3N7"/>
<feature type="non-terminal residue" evidence="2">
    <location>
        <position position="1"/>
    </location>
</feature>
<keyword evidence="3" id="KW-1185">Reference proteome</keyword>
<dbReference type="Proteomes" id="UP000824469">
    <property type="component" value="Unassembled WGS sequence"/>
</dbReference>
<dbReference type="EMBL" id="JAHRHJ020003813">
    <property type="protein sequence ID" value="KAH9290414.1"/>
    <property type="molecule type" value="Genomic_DNA"/>
</dbReference>
<protein>
    <recommendedName>
        <fullName evidence="1">UBA domain-containing protein</fullName>
    </recommendedName>
</protein>
<evidence type="ECO:0000259" key="1">
    <source>
        <dbReference type="PROSITE" id="PS50030"/>
    </source>
</evidence>
<name>A0AA38C3N7_TAXCH</name>
<gene>
    <name evidence="2" type="ORF">KI387_034531</name>
</gene>
<accession>A0AA38C3N7</accession>
<evidence type="ECO:0000313" key="3">
    <source>
        <dbReference type="Proteomes" id="UP000824469"/>
    </source>
</evidence>
<dbReference type="InterPro" id="IPR009060">
    <property type="entry name" value="UBA-like_sf"/>
</dbReference>
<dbReference type="PROSITE" id="PS50030">
    <property type="entry name" value="UBA"/>
    <property type="match status" value="1"/>
</dbReference>
<comment type="caution">
    <text evidence="2">The sequence shown here is derived from an EMBL/GenBank/DDBJ whole genome shotgun (WGS) entry which is preliminary data.</text>
</comment>
<dbReference type="InterPro" id="IPR015940">
    <property type="entry name" value="UBA"/>
</dbReference>
<reference evidence="2 3" key="1">
    <citation type="journal article" date="2021" name="Nat. Plants">
        <title>The Taxus genome provides insights into paclitaxel biosynthesis.</title>
        <authorList>
            <person name="Xiong X."/>
            <person name="Gou J."/>
            <person name="Liao Q."/>
            <person name="Li Y."/>
            <person name="Zhou Q."/>
            <person name="Bi G."/>
            <person name="Li C."/>
            <person name="Du R."/>
            <person name="Wang X."/>
            <person name="Sun T."/>
            <person name="Guo L."/>
            <person name="Liang H."/>
            <person name="Lu P."/>
            <person name="Wu Y."/>
            <person name="Zhang Z."/>
            <person name="Ro D.K."/>
            <person name="Shang Y."/>
            <person name="Huang S."/>
            <person name="Yan J."/>
        </authorList>
    </citation>
    <scope>NUCLEOTIDE SEQUENCE [LARGE SCALE GENOMIC DNA]</scope>
    <source>
        <strain evidence="2">Ta-2019</strain>
    </source>
</reference>